<protein>
    <submittedName>
        <fullName evidence="2 3">Chromo-helicase-DNA-binding protein, putative</fullName>
    </submittedName>
</protein>
<dbReference type="PaxDb" id="6945-B7PPD2"/>
<dbReference type="HOGENOM" id="CLU_2888249_0_0_1"/>
<gene>
    <name evidence="2" type="ORF">IscW_ISCW005938</name>
</gene>
<reference evidence="2 4" key="1">
    <citation type="submission" date="2008-03" db="EMBL/GenBank/DDBJ databases">
        <title>Annotation of Ixodes scapularis.</title>
        <authorList>
            <consortium name="Ixodes scapularis Genome Project Consortium"/>
            <person name="Caler E."/>
            <person name="Hannick L.I."/>
            <person name="Bidwell S."/>
            <person name="Joardar V."/>
            <person name="Thiagarajan M."/>
            <person name="Amedeo P."/>
            <person name="Galinsky K.J."/>
            <person name="Schobel S."/>
            <person name="Inman J."/>
            <person name="Hostetler J."/>
            <person name="Miller J."/>
            <person name="Hammond M."/>
            <person name="Megy K."/>
            <person name="Lawson D."/>
            <person name="Kodira C."/>
            <person name="Sutton G."/>
            <person name="Meyer J."/>
            <person name="Hill C.A."/>
            <person name="Birren B."/>
            <person name="Nene V."/>
            <person name="Collins F."/>
            <person name="Alarcon-Chaidez F."/>
            <person name="Wikel S."/>
            <person name="Strausberg R."/>
        </authorList>
    </citation>
    <scope>NUCLEOTIDE SEQUENCE [LARGE SCALE GENOMIC DNA]</scope>
    <source>
        <strain evidence="4">Wikel</strain>
        <strain evidence="2">Wikel colony</strain>
    </source>
</reference>
<dbReference type="AlphaFoldDB" id="B7PPD2"/>
<keyword evidence="2" id="KW-0378">Hydrolase</keyword>
<dbReference type="Proteomes" id="UP000001555">
    <property type="component" value="Unassembled WGS sequence"/>
</dbReference>
<feature type="region of interest" description="Disordered" evidence="1">
    <location>
        <begin position="1"/>
        <end position="30"/>
    </location>
</feature>
<evidence type="ECO:0000313" key="3">
    <source>
        <dbReference type="EnsemblMetazoa" id="ISCW005938-PA"/>
    </source>
</evidence>
<reference evidence="3" key="2">
    <citation type="submission" date="2020-05" db="UniProtKB">
        <authorList>
            <consortium name="EnsemblMetazoa"/>
        </authorList>
    </citation>
    <scope>IDENTIFICATION</scope>
    <source>
        <strain evidence="3">wikel</strain>
    </source>
</reference>
<dbReference type="GO" id="GO:0004386">
    <property type="term" value="F:helicase activity"/>
    <property type="evidence" value="ECO:0007669"/>
    <property type="project" value="UniProtKB-KW"/>
</dbReference>
<evidence type="ECO:0000256" key="1">
    <source>
        <dbReference type="SAM" id="MobiDB-lite"/>
    </source>
</evidence>
<dbReference type="EMBL" id="ABJB010543637">
    <property type="status" value="NOT_ANNOTATED_CDS"/>
    <property type="molecule type" value="Genomic_DNA"/>
</dbReference>
<keyword evidence="2" id="KW-0067">ATP-binding</keyword>
<dbReference type="STRING" id="6945.B7PPD2"/>
<name>B7PPD2_IXOSC</name>
<sequence>MAWRRERSSRRVSNSSDDERRPRKIGRPRVIPRNTIKGFTDAEIRRFTKSYRKFAARAKRLTR</sequence>
<organism>
    <name type="scientific">Ixodes scapularis</name>
    <name type="common">Black-legged tick</name>
    <name type="synonym">Deer tick</name>
    <dbReference type="NCBI Taxonomy" id="6945"/>
    <lineage>
        <taxon>Eukaryota</taxon>
        <taxon>Metazoa</taxon>
        <taxon>Ecdysozoa</taxon>
        <taxon>Arthropoda</taxon>
        <taxon>Chelicerata</taxon>
        <taxon>Arachnida</taxon>
        <taxon>Acari</taxon>
        <taxon>Parasitiformes</taxon>
        <taxon>Ixodida</taxon>
        <taxon>Ixodoidea</taxon>
        <taxon>Ixodidae</taxon>
        <taxon>Ixodinae</taxon>
        <taxon>Ixodes</taxon>
    </lineage>
</organism>
<evidence type="ECO:0000313" key="4">
    <source>
        <dbReference type="Proteomes" id="UP000001555"/>
    </source>
</evidence>
<dbReference type="VEuPathDB" id="VectorBase:ISCI005938"/>
<dbReference type="EnsemblMetazoa" id="ISCW005938-RA">
    <property type="protein sequence ID" value="ISCW005938-PA"/>
    <property type="gene ID" value="ISCW005938"/>
</dbReference>
<dbReference type="GO" id="GO:0003677">
    <property type="term" value="F:DNA binding"/>
    <property type="evidence" value="ECO:0007669"/>
    <property type="project" value="UniProtKB-KW"/>
</dbReference>
<proteinExistence type="predicted"/>
<dbReference type="EMBL" id="DS757053">
    <property type="protein sequence ID" value="EEC08454.1"/>
    <property type="molecule type" value="Genomic_DNA"/>
</dbReference>
<evidence type="ECO:0000313" key="2">
    <source>
        <dbReference type="EMBL" id="EEC08454.1"/>
    </source>
</evidence>
<accession>B7PPD2</accession>
<dbReference type="VEuPathDB" id="VectorBase:ISCW005938"/>
<keyword evidence="2" id="KW-0238">DNA-binding</keyword>
<dbReference type="InParanoid" id="B7PPD2"/>
<keyword evidence="2" id="KW-0547">Nucleotide-binding</keyword>
<keyword evidence="4" id="KW-1185">Reference proteome</keyword>
<keyword evidence="2" id="KW-0347">Helicase</keyword>